<dbReference type="InterPro" id="IPR036396">
    <property type="entry name" value="Cyt_P450_sf"/>
</dbReference>
<evidence type="ECO:0000313" key="1">
    <source>
        <dbReference type="EMBL" id="OAQ76489.1"/>
    </source>
</evidence>
<dbReference type="Pfam" id="PF00067">
    <property type="entry name" value="p450"/>
    <property type="match status" value="2"/>
</dbReference>
<accession>A0A179GH87</accession>
<dbReference type="GO" id="GO:0020037">
    <property type="term" value="F:heme binding"/>
    <property type="evidence" value="ECO:0007669"/>
    <property type="project" value="InterPro"/>
</dbReference>
<dbReference type="GO" id="GO:0016705">
    <property type="term" value="F:oxidoreductase activity, acting on paired donors, with incorporation or reduction of molecular oxygen"/>
    <property type="evidence" value="ECO:0007669"/>
    <property type="project" value="InterPro"/>
</dbReference>
<reference evidence="1 2" key="1">
    <citation type="submission" date="2016-01" db="EMBL/GenBank/DDBJ databases">
        <title>Biosynthesis of antibiotic leucinostatins and their inhibition on Phytophthora in bio-control Purpureocillium lilacinum.</title>
        <authorList>
            <person name="Wang G."/>
            <person name="Liu Z."/>
            <person name="Lin R."/>
            <person name="Li E."/>
            <person name="Mao Z."/>
            <person name="Ling J."/>
            <person name="Yin W."/>
            <person name="Xie B."/>
        </authorList>
    </citation>
    <scope>NUCLEOTIDE SEQUENCE [LARGE SCALE GENOMIC DNA]</scope>
    <source>
        <strain evidence="1">PLBJ-1</strain>
    </source>
</reference>
<dbReference type="PANTHER" id="PTHR47582">
    <property type="entry name" value="P450, PUTATIVE (EUROFUNG)-RELATED"/>
    <property type="match status" value="1"/>
</dbReference>
<proteinExistence type="predicted"/>
<dbReference type="Proteomes" id="UP000078240">
    <property type="component" value="Unassembled WGS sequence"/>
</dbReference>
<evidence type="ECO:0000313" key="2">
    <source>
        <dbReference type="Proteomes" id="UP000078240"/>
    </source>
</evidence>
<dbReference type="AlphaFoldDB" id="A0A179GH87"/>
<name>A0A179GH87_PURLI</name>
<dbReference type="SUPFAM" id="SSF48264">
    <property type="entry name" value="Cytochrome P450"/>
    <property type="match status" value="1"/>
</dbReference>
<comment type="caution">
    <text evidence="1">The sequence shown here is derived from an EMBL/GenBank/DDBJ whole genome shotgun (WGS) entry which is preliminary data.</text>
</comment>
<organism evidence="1 2">
    <name type="scientific">Purpureocillium lilacinum</name>
    <name type="common">Paecilomyces lilacinus</name>
    <dbReference type="NCBI Taxonomy" id="33203"/>
    <lineage>
        <taxon>Eukaryota</taxon>
        <taxon>Fungi</taxon>
        <taxon>Dikarya</taxon>
        <taxon>Ascomycota</taxon>
        <taxon>Pezizomycotina</taxon>
        <taxon>Sordariomycetes</taxon>
        <taxon>Hypocreomycetidae</taxon>
        <taxon>Hypocreales</taxon>
        <taxon>Ophiocordycipitaceae</taxon>
        <taxon>Purpureocillium</taxon>
    </lineage>
</organism>
<dbReference type="GO" id="GO:0004497">
    <property type="term" value="F:monooxygenase activity"/>
    <property type="evidence" value="ECO:0007669"/>
    <property type="project" value="InterPro"/>
</dbReference>
<gene>
    <name evidence="1" type="ORF">VFPBJ_08849</name>
</gene>
<dbReference type="GO" id="GO:0005506">
    <property type="term" value="F:iron ion binding"/>
    <property type="evidence" value="ECO:0007669"/>
    <property type="project" value="InterPro"/>
</dbReference>
<dbReference type="EMBL" id="LSBH01000007">
    <property type="protein sequence ID" value="OAQ76489.1"/>
    <property type="molecule type" value="Genomic_DNA"/>
</dbReference>
<dbReference type="InterPro" id="IPR053007">
    <property type="entry name" value="CYP450_monoxygenase_sec-met"/>
</dbReference>
<dbReference type="Gene3D" id="1.10.630.10">
    <property type="entry name" value="Cytochrome P450"/>
    <property type="match status" value="1"/>
</dbReference>
<dbReference type="PANTHER" id="PTHR47582:SF1">
    <property type="entry name" value="P450, PUTATIVE (EUROFUNG)-RELATED"/>
    <property type="match status" value="1"/>
</dbReference>
<protein>
    <submittedName>
        <fullName evidence="1">Cytochrome P450</fullName>
    </submittedName>
</protein>
<sequence>MNDTDYLLRPWAHRTSSYDYEDNNGNTTAIPQHLLVAYLFTFVLLLPKIVSTYNRHTTKARSSPDTSTLPHVSSTIPFIGHALQLKRNGGHYVRDLILQNPRHSLFTIDLLNKKLVVVNPALDRALAKHSRETSLIQVVTLVAARSLGLSEKGIRVFAEYDPRPLHNQAIASTQSHDELLESAANYIHRRLGEQPASQEVQLGRWIFDAVLGATAHSFWGAENPWNTDREFMDNFITLSDSFEDLVRPVAWLTAKPVYEARELLVAKLMAFHKEHRASRVSSTAHRINAIRMNSEDWEANPDYYKCELLQALGLLPTTSTLTTWLFRYLLVNPQLRRKVVTEVRRLERGTDGRPDLSNVRTTCPHLVAAWYETLRLSMTIVPRLATEDFEVPAVASATSGSGAPSAPSASADAVTVRKNDVLLLPMLSFNLDPQTWGPDAETFRAERFLSVDEAATGSTCSLRGPLTQKVRGFGVAGNLCPGKKIGFDTAMALAATLLRDFDIKELEDEPFRTPTRLRRTNVGFDRLGDDVRVRLVRAG</sequence>
<dbReference type="InterPro" id="IPR001128">
    <property type="entry name" value="Cyt_P450"/>
</dbReference>